<dbReference type="PANTHER" id="PTHR35894">
    <property type="entry name" value="GENERAL SECRETION PATHWAY PROTEIN A-RELATED"/>
    <property type="match status" value="1"/>
</dbReference>
<dbReference type="InterPro" id="IPR027417">
    <property type="entry name" value="P-loop_NTPase"/>
</dbReference>
<name>A0ABT9JEA0_9RHOB</name>
<dbReference type="InterPro" id="IPR009084">
    <property type="entry name" value="B_transpositn_C"/>
</dbReference>
<feature type="domain" description="ORC1/DEAH AAA+ ATPase" evidence="2">
    <location>
        <begin position="40"/>
        <end position="160"/>
    </location>
</feature>
<protein>
    <submittedName>
        <fullName evidence="3">AAA family ATPase</fullName>
    </submittedName>
</protein>
<feature type="domain" description="B transposition protein C-terminal" evidence="1">
    <location>
        <begin position="176"/>
        <end position="250"/>
    </location>
</feature>
<reference evidence="3 4" key="1">
    <citation type="submission" date="2023-08" db="EMBL/GenBank/DDBJ databases">
        <authorList>
            <person name="Park J.-S."/>
        </authorList>
    </citation>
    <scope>NUCLEOTIDE SEQUENCE [LARGE SCALE GENOMIC DNA]</scope>
    <source>
        <strain evidence="3 4">2205BS29-5</strain>
    </source>
</reference>
<evidence type="ECO:0000313" key="4">
    <source>
        <dbReference type="Proteomes" id="UP001224997"/>
    </source>
</evidence>
<dbReference type="Pfam" id="PF13401">
    <property type="entry name" value="AAA_22"/>
    <property type="match status" value="1"/>
</dbReference>
<dbReference type="RefSeq" id="WP_305964001.1">
    <property type="nucleotide sequence ID" value="NZ_JAVAMQ010000012.1"/>
</dbReference>
<organism evidence="3 4">
    <name type="scientific">Paracoccus spongiarum</name>
    <dbReference type="NCBI Taxonomy" id="3064387"/>
    <lineage>
        <taxon>Bacteria</taxon>
        <taxon>Pseudomonadati</taxon>
        <taxon>Pseudomonadota</taxon>
        <taxon>Alphaproteobacteria</taxon>
        <taxon>Rhodobacterales</taxon>
        <taxon>Paracoccaceae</taxon>
        <taxon>Paracoccus</taxon>
    </lineage>
</organism>
<dbReference type="InterPro" id="IPR049945">
    <property type="entry name" value="AAA_22"/>
</dbReference>
<dbReference type="Proteomes" id="UP001224997">
    <property type="component" value="Unassembled WGS sequence"/>
</dbReference>
<evidence type="ECO:0000259" key="2">
    <source>
        <dbReference type="Pfam" id="PF13401"/>
    </source>
</evidence>
<dbReference type="InterPro" id="IPR036733">
    <property type="entry name" value="B_transposit_C_sf"/>
</dbReference>
<sequence length="259" mass="27727">MAEVVQLAKPGATAPVTQGFVMTESAQDMLRSLQLVRTAGDAITLIAAAPGTGKTEALRQFAVGQGSEVILHTAVAGEGTPWGVACQLMQLWNLGAPNSRNLMESRQMIGACVGRGGLLLVDEAQYLVQRNPRGKDTWDSLEWLRAMAEEGGFSLAFCGDLALLDTASRLPQLWRRMRRRVVIKSVSKADVAALAVHRGITDAPITEVLYRVARRGGGLGDVDSAISHARLLSGDNIPAPAFIMAALEDLNLLSREDRA</sequence>
<dbReference type="PANTHER" id="PTHR35894:SF5">
    <property type="entry name" value="MU-LIKE PROPHAGE FLUMU DNA TRANSPOSITION PROTEIN B"/>
    <property type="match status" value="1"/>
</dbReference>
<gene>
    <name evidence="3" type="ORF">Q5Y72_13785</name>
</gene>
<dbReference type="EMBL" id="JAVAMQ010000012">
    <property type="protein sequence ID" value="MDP5308157.1"/>
    <property type="molecule type" value="Genomic_DNA"/>
</dbReference>
<evidence type="ECO:0000259" key="1">
    <source>
        <dbReference type="Pfam" id="PF09077"/>
    </source>
</evidence>
<dbReference type="Pfam" id="PF09077">
    <property type="entry name" value="Phage-MuB_C"/>
    <property type="match status" value="1"/>
</dbReference>
<keyword evidence="4" id="KW-1185">Reference proteome</keyword>
<evidence type="ECO:0000313" key="3">
    <source>
        <dbReference type="EMBL" id="MDP5308157.1"/>
    </source>
</evidence>
<dbReference type="Gene3D" id="1.10.1180.10">
    <property type="entry name" value="B transposition protein, C-terminal domain"/>
    <property type="match status" value="1"/>
</dbReference>
<comment type="caution">
    <text evidence="3">The sequence shown here is derived from an EMBL/GenBank/DDBJ whole genome shotgun (WGS) entry which is preliminary data.</text>
</comment>
<accession>A0ABT9JEA0</accession>
<dbReference type="InterPro" id="IPR052026">
    <property type="entry name" value="ExeA_AAA_ATPase_DNA-bind"/>
</dbReference>
<proteinExistence type="predicted"/>
<dbReference type="SUPFAM" id="SSF52540">
    <property type="entry name" value="P-loop containing nucleoside triphosphate hydrolases"/>
    <property type="match status" value="1"/>
</dbReference>